<proteinExistence type="predicted"/>
<organism evidence="2 3">
    <name type="scientific">Aureobasidium melanogenum</name>
    <name type="common">Aureobasidium pullulans var. melanogenum</name>
    <dbReference type="NCBI Taxonomy" id="46634"/>
    <lineage>
        <taxon>Eukaryota</taxon>
        <taxon>Fungi</taxon>
        <taxon>Dikarya</taxon>
        <taxon>Ascomycota</taxon>
        <taxon>Pezizomycotina</taxon>
        <taxon>Dothideomycetes</taxon>
        <taxon>Dothideomycetidae</taxon>
        <taxon>Dothideales</taxon>
        <taxon>Saccotheciaceae</taxon>
        <taxon>Aureobasidium</taxon>
    </lineage>
</organism>
<protein>
    <submittedName>
        <fullName evidence="2">Uncharacterized protein</fullName>
    </submittedName>
</protein>
<keyword evidence="3" id="KW-1185">Reference proteome</keyword>
<reference evidence="2" key="2">
    <citation type="submission" date="2021-08" db="EMBL/GenBank/DDBJ databases">
        <authorList>
            <person name="Gostincar C."/>
            <person name="Sun X."/>
            <person name="Song Z."/>
            <person name="Gunde-Cimerman N."/>
        </authorList>
    </citation>
    <scope>NUCLEOTIDE SEQUENCE</scope>
    <source>
        <strain evidence="2">EXF-9298</strain>
    </source>
</reference>
<dbReference type="EMBL" id="JAHFXS010005794">
    <property type="protein sequence ID" value="KAG9938742.1"/>
    <property type="molecule type" value="Genomic_DNA"/>
</dbReference>
<comment type="caution">
    <text evidence="2">The sequence shown here is derived from an EMBL/GenBank/DDBJ whole genome shotgun (WGS) entry which is preliminary data.</text>
</comment>
<sequence length="59" mass="6429">MIPSLFKSAAMRPASARFTRLGMQVRGNASVVSGSQRASPLESRRSTAPSFERATFTIR</sequence>
<evidence type="ECO:0000256" key="1">
    <source>
        <dbReference type="SAM" id="MobiDB-lite"/>
    </source>
</evidence>
<accession>A0A9P8F5K4</accession>
<dbReference type="AlphaFoldDB" id="A0A9P8F5K4"/>
<evidence type="ECO:0000313" key="2">
    <source>
        <dbReference type="EMBL" id="KAG9938742.1"/>
    </source>
</evidence>
<feature type="non-terminal residue" evidence="2">
    <location>
        <position position="59"/>
    </location>
</feature>
<feature type="region of interest" description="Disordered" evidence="1">
    <location>
        <begin position="29"/>
        <end position="59"/>
    </location>
</feature>
<evidence type="ECO:0000313" key="3">
    <source>
        <dbReference type="Proteomes" id="UP000729357"/>
    </source>
</evidence>
<dbReference type="Proteomes" id="UP000729357">
    <property type="component" value="Unassembled WGS sequence"/>
</dbReference>
<name>A0A9P8F5K4_AURME</name>
<reference evidence="2" key="1">
    <citation type="journal article" date="2021" name="J Fungi (Basel)">
        <title>Virulence traits and population genomics of the black yeast Aureobasidium melanogenum.</title>
        <authorList>
            <person name="Cernosa A."/>
            <person name="Sun X."/>
            <person name="Gostincar C."/>
            <person name="Fang C."/>
            <person name="Gunde-Cimerman N."/>
            <person name="Song Z."/>
        </authorList>
    </citation>
    <scope>NUCLEOTIDE SEQUENCE</scope>
    <source>
        <strain evidence="2">EXF-9298</strain>
    </source>
</reference>
<gene>
    <name evidence="2" type="ORF">KCU98_g19618</name>
</gene>